<keyword evidence="3" id="KW-1185">Reference proteome</keyword>
<dbReference type="InterPro" id="IPR006121">
    <property type="entry name" value="HMA_dom"/>
</dbReference>
<sequence>MKTIKVNDMSCMHCVKKIQTSLLANGVDGNIDLMNHEVEVNERDINTAVEAIKAAGFTPEIW</sequence>
<dbReference type="InterPro" id="IPR036163">
    <property type="entry name" value="HMA_dom_sf"/>
</dbReference>
<dbReference type="SUPFAM" id="SSF55008">
    <property type="entry name" value="HMA, heavy metal-associated domain"/>
    <property type="match status" value="1"/>
</dbReference>
<dbReference type="KEGG" id="aaxa:NCTC10138_01253"/>
<reference evidence="2 3" key="1">
    <citation type="submission" date="2019-01" db="EMBL/GenBank/DDBJ databases">
        <authorList>
            <consortium name="Pathogen Informatics"/>
        </authorList>
    </citation>
    <scope>NUCLEOTIDE SEQUENCE [LARGE SCALE GENOMIC DNA]</scope>
    <source>
        <strain evidence="2 3">NCTC10138</strain>
    </source>
</reference>
<dbReference type="Proteomes" id="UP000289841">
    <property type="component" value="Chromosome"/>
</dbReference>
<dbReference type="EMBL" id="LR215048">
    <property type="protein sequence ID" value="VEU80865.1"/>
    <property type="molecule type" value="Genomic_DNA"/>
</dbReference>
<evidence type="ECO:0000259" key="1">
    <source>
        <dbReference type="Pfam" id="PF00403"/>
    </source>
</evidence>
<name>A0A449BEK9_HAPAX</name>
<dbReference type="CDD" id="cd00371">
    <property type="entry name" value="HMA"/>
    <property type="match status" value="1"/>
</dbReference>
<feature type="domain" description="HMA" evidence="1">
    <location>
        <begin position="3"/>
        <end position="57"/>
    </location>
</feature>
<evidence type="ECO:0000313" key="2">
    <source>
        <dbReference type="EMBL" id="VEU80865.1"/>
    </source>
</evidence>
<gene>
    <name evidence="2" type="ORF">NCTC10138_01253</name>
</gene>
<organism evidence="2 3">
    <name type="scientific">Haploplasma axanthum</name>
    <name type="common">Acholeplasma axanthum</name>
    <dbReference type="NCBI Taxonomy" id="29552"/>
    <lineage>
        <taxon>Bacteria</taxon>
        <taxon>Bacillati</taxon>
        <taxon>Mycoplasmatota</taxon>
        <taxon>Mollicutes</taxon>
        <taxon>Acholeplasmatales</taxon>
        <taxon>Acholeplasmataceae</taxon>
        <taxon>Haploplasma</taxon>
    </lineage>
</organism>
<dbReference type="OrthoDB" id="9813965at2"/>
<dbReference type="GO" id="GO:0046872">
    <property type="term" value="F:metal ion binding"/>
    <property type="evidence" value="ECO:0007669"/>
    <property type="project" value="InterPro"/>
</dbReference>
<dbReference type="STRING" id="1278311.GCA_000428705_00244"/>
<accession>A0A449BEK9</accession>
<dbReference type="AlphaFoldDB" id="A0A449BEK9"/>
<dbReference type="Gene3D" id="3.30.70.100">
    <property type="match status" value="1"/>
</dbReference>
<proteinExistence type="predicted"/>
<evidence type="ECO:0000313" key="3">
    <source>
        <dbReference type="Proteomes" id="UP000289841"/>
    </source>
</evidence>
<protein>
    <submittedName>
        <fullName evidence="2">Heavy-metal-associated domain</fullName>
    </submittedName>
</protein>
<dbReference type="Pfam" id="PF00403">
    <property type="entry name" value="HMA"/>
    <property type="match status" value="1"/>
</dbReference>